<keyword evidence="2" id="KW-0813">Transport</keyword>
<dbReference type="GO" id="GO:0022857">
    <property type="term" value="F:transmembrane transporter activity"/>
    <property type="evidence" value="ECO:0007669"/>
    <property type="project" value="InterPro"/>
</dbReference>
<keyword evidence="5 7" id="KW-0472">Membrane</keyword>
<dbReference type="SUPFAM" id="SSF103473">
    <property type="entry name" value="MFS general substrate transporter"/>
    <property type="match status" value="1"/>
</dbReference>
<comment type="caution">
    <text evidence="9">The sequence shown here is derived from an EMBL/GenBank/DDBJ whole genome shotgun (WGS) entry which is preliminary data.</text>
</comment>
<feature type="compositionally biased region" description="Basic and acidic residues" evidence="6">
    <location>
        <begin position="519"/>
        <end position="533"/>
    </location>
</feature>
<evidence type="ECO:0000256" key="3">
    <source>
        <dbReference type="ARBA" id="ARBA00022692"/>
    </source>
</evidence>
<dbReference type="AlphaFoldDB" id="A0A9Q0JAX8"/>
<evidence type="ECO:0000256" key="6">
    <source>
        <dbReference type="SAM" id="MobiDB-lite"/>
    </source>
</evidence>
<dbReference type="OrthoDB" id="3936150at2759"/>
<dbReference type="Pfam" id="PF00083">
    <property type="entry name" value="Sugar_tr"/>
    <property type="match status" value="1"/>
</dbReference>
<feature type="transmembrane region" description="Helical" evidence="7">
    <location>
        <begin position="331"/>
        <end position="348"/>
    </location>
</feature>
<keyword evidence="3 7" id="KW-0812">Transmembrane</keyword>
<reference evidence="9" key="2">
    <citation type="journal article" date="2023" name="Plants (Basel)">
        <title>Annotation of the Turnera subulata (Passifloraceae) Draft Genome Reveals the S-Locus Evolved after the Divergence of Turneroideae from Passifloroideae in a Stepwise Manner.</title>
        <authorList>
            <person name="Henning P.M."/>
            <person name="Roalson E.H."/>
            <person name="Mir W."/>
            <person name="McCubbin A.G."/>
            <person name="Shore J.S."/>
        </authorList>
    </citation>
    <scope>NUCLEOTIDE SEQUENCE</scope>
    <source>
        <strain evidence="9">F60SS</strain>
    </source>
</reference>
<sequence>MEEKQALLPGNVEVAETGIMAETKLELTVDQFLEEYIGSMGWSQLLHVILVSIPWFFDCQNTLVSSFSDALPAAWRCKTNTTTTIAPTSISLCNNITSSREAGDAASVCGLVPGTWEWVGGHTSSIVAEWDIICDRTFLAALPASLFFLGSILGSALYGSLGDGFLGRKRTMLLSCILTSITCFITSLSPNLWIYALFRFANGFARSGIETSCIVLAAEAVGRKWRGQVGQFGFFFYTVGFISLPVMAYLTRHNWRDLYRIMSLLPLVYSLLMFPLISESPRWLLVRGRSEEALEVLRKFARVNGKDLPQNLSLTIPLISKAGVDQTAKRMVMVMTAGFGVGFVYYGVQLNVENLDFNLYVAVAINALIQIPSIVIDSVLLSFTSRRLLFSVSAFLAGVSCILCTRFSGGNDTNPNGSWAQLTTEAIGFMATSTAFDVLYIYCIELFPTNIRNFAASMMRQALMLGASVAPWLVVVGRFSPSLSFIIFGILSILSGLVTLWLPETRDAPLYETLQQQEEGEKRDAESRPELGN</sequence>
<evidence type="ECO:0000256" key="4">
    <source>
        <dbReference type="ARBA" id="ARBA00022989"/>
    </source>
</evidence>
<dbReference type="Proteomes" id="UP001141552">
    <property type="component" value="Unassembled WGS sequence"/>
</dbReference>
<dbReference type="EMBL" id="JAKUCV010004675">
    <property type="protein sequence ID" value="KAJ4834557.1"/>
    <property type="molecule type" value="Genomic_DNA"/>
</dbReference>
<feature type="region of interest" description="Disordered" evidence="6">
    <location>
        <begin position="513"/>
        <end position="533"/>
    </location>
</feature>
<dbReference type="Gene3D" id="1.20.1250.20">
    <property type="entry name" value="MFS general substrate transporter like domains"/>
    <property type="match status" value="1"/>
</dbReference>
<feature type="transmembrane region" description="Helical" evidence="7">
    <location>
        <begin position="360"/>
        <end position="381"/>
    </location>
</feature>
<feature type="domain" description="Major facilitator superfamily (MFS) profile" evidence="8">
    <location>
        <begin position="90"/>
        <end position="507"/>
    </location>
</feature>
<dbReference type="InterPro" id="IPR020846">
    <property type="entry name" value="MFS_dom"/>
</dbReference>
<dbReference type="PANTHER" id="PTHR24064">
    <property type="entry name" value="SOLUTE CARRIER FAMILY 22 MEMBER"/>
    <property type="match status" value="1"/>
</dbReference>
<evidence type="ECO:0000256" key="7">
    <source>
        <dbReference type="SAM" id="Phobius"/>
    </source>
</evidence>
<evidence type="ECO:0000313" key="9">
    <source>
        <dbReference type="EMBL" id="KAJ4834557.1"/>
    </source>
</evidence>
<evidence type="ECO:0000256" key="5">
    <source>
        <dbReference type="ARBA" id="ARBA00023136"/>
    </source>
</evidence>
<organism evidence="9 10">
    <name type="scientific">Turnera subulata</name>
    <dbReference type="NCBI Taxonomy" id="218843"/>
    <lineage>
        <taxon>Eukaryota</taxon>
        <taxon>Viridiplantae</taxon>
        <taxon>Streptophyta</taxon>
        <taxon>Embryophyta</taxon>
        <taxon>Tracheophyta</taxon>
        <taxon>Spermatophyta</taxon>
        <taxon>Magnoliopsida</taxon>
        <taxon>eudicotyledons</taxon>
        <taxon>Gunneridae</taxon>
        <taxon>Pentapetalae</taxon>
        <taxon>rosids</taxon>
        <taxon>fabids</taxon>
        <taxon>Malpighiales</taxon>
        <taxon>Passifloraceae</taxon>
        <taxon>Turnera</taxon>
    </lineage>
</organism>
<dbReference type="PROSITE" id="PS50850">
    <property type="entry name" value="MFS"/>
    <property type="match status" value="1"/>
</dbReference>
<proteinExistence type="predicted"/>
<keyword evidence="4 7" id="KW-1133">Transmembrane helix</keyword>
<dbReference type="InterPro" id="IPR036259">
    <property type="entry name" value="MFS_trans_sf"/>
</dbReference>
<accession>A0A9Q0JAX8</accession>
<feature type="transmembrane region" description="Helical" evidence="7">
    <location>
        <begin position="388"/>
        <end position="408"/>
    </location>
</feature>
<reference evidence="9" key="1">
    <citation type="submission" date="2022-02" db="EMBL/GenBank/DDBJ databases">
        <authorList>
            <person name="Henning P.M."/>
            <person name="McCubbin A.G."/>
            <person name="Shore J.S."/>
        </authorList>
    </citation>
    <scope>NUCLEOTIDE SEQUENCE</scope>
    <source>
        <strain evidence="9">F60SS</strain>
        <tissue evidence="9">Leaves</tissue>
    </source>
</reference>
<dbReference type="InterPro" id="IPR005828">
    <property type="entry name" value="MFS_sugar_transport-like"/>
</dbReference>
<keyword evidence="10" id="KW-1185">Reference proteome</keyword>
<evidence type="ECO:0000313" key="10">
    <source>
        <dbReference type="Proteomes" id="UP001141552"/>
    </source>
</evidence>
<dbReference type="InterPro" id="IPR005829">
    <property type="entry name" value="Sugar_transporter_CS"/>
</dbReference>
<dbReference type="GO" id="GO:0016020">
    <property type="term" value="C:membrane"/>
    <property type="evidence" value="ECO:0007669"/>
    <property type="project" value="UniProtKB-SubCell"/>
</dbReference>
<feature type="transmembrane region" description="Helical" evidence="7">
    <location>
        <begin position="138"/>
        <end position="161"/>
    </location>
</feature>
<feature type="transmembrane region" description="Helical" evidence="7">
    <location>
        <begin position="459"/>
        <end position="477"/>
    </location>
</feature>
<feature type="transmembrane region" description="Helical" evidence="7">
    <location>
        <begin position="173"/>
        <end position="198"/>
    </location>
</feature>
<feature type="transmembrane region" description="Helical" evidence="7">
    <location>
        <begin position="428"/>
        <end position="447"/>
    </location>
</feature>
<evidence type="ECO:0000259" key="8">
    <source>
        <dbReference type="PROSITE" id="PS50850"/>
    </source>
</evidence>
<evidence type="ECO:0000256" key="2">
    <source>
        <dbReference type="ARBA" id="ARBA00022448"/>
    </source>
</evidence>
<dbReference type="PROSITE" id="PS00216">
    <property type="entry name" value="SUGAR_TRANSPORT_1"/>
    <property type="match status" value="1"/>
</dbReference>
<feature type="transmembrane region" description="Helical" evidence="7">
    <location>
        <begin position="483"/>
        <end position="502"/>
    </location>
</feature>
<feature type="transmembrane region" description="Helical" evidence="7">
    <location>
        <begin position="234"/>
        <end position="252"/>
    </location>
</feature>
<protein>
    <recommendedName>
        <fullName evidence="8">Major facilitator superfamily (MFS) profile domain-containing protein</fullName>
    </recommendedName>
</protein>
<evidence type="ECO:0000256" key="1">
    <source>
        <dbReference type="ARBA" id="ARBA00004141"/>
    </source>
</evidence>
<gene>
    <name evidence="9" type="ORF">Tsubulata_923720</name>
</gene>
<name>A0A9Q0JAX8_9ROSI</name>
<comment type="subcellular location">
    <subcellularLocation>
        <location evidence="1">Membrane</location>
        <topology evidence="1">Multi-pass membrane protein</topology>
    </subcellularLocation>
</comment>